<dbReference type="Ensembl" id="ENSEEET00000057299.1">
    <property type="protein sequence ID" value="ENSEEEP00000064402.1"/>
    <property type="gene ID" value="ENSEEEG00000025983.1"/>
</dbReference>
<evidence type="ECO:0000313" key="2">
    <source>
        <dbReference type="Proteomes" id="UP000314983"/>
    </source>
</evidence>
<accession>A0AAY5E8T4</accession>
<dbReference type="GeneTree" id="ENSGT00980000201980"/>
<dbReference type="Ensembl" id="ENSEEET00000060892.1">
    <property type="protein sequence ID" value="ENSEEEP00000053218.1"/>
    <property type="gene ID" value="ENSEEEG00000028457.1"/>
</dbReference>
<name>A0AAY5E8T4_ELEEL</name>
<dbReference type="Proteomes" id="UP000314983">
    <property type="component" value="Chromosome 8"/>
</dbReference>
<organism evidence="1 2">
    <name type="scientific">Electrophorus electricus</name>
    <name type="common">Electric eel</name>
    <name type="synonym">Gymnotus electricus</name>
    <dbReference type="NCBI Taxonomy" id="8005"/>
    <lineage>
        <taxon>Eukaryota</taxon>
        <taxon>Metazoa</taxon>
        <taxon>Chordata</taxon>
        <taxon>Craniata</taxon>
        <taxon>Vertebrata</taxon>
        <taxon>Euteleostomi</taxon>
        <taxon>Actinopterygii</taxon>
        <taxon>Neopterygii</taxon>
        <taxon>Teleostei</taxon>
        <taxon>Ostariophysi</taxon>
        <taxon>Gymnotiformes</taxon>
        <taxon>Gymnotoidei</taxon>
        <taxon>Gymnotidae</taxon>
        <taxon>Electrophorus</taxon>
    </lineage>
</organism>
<keyword evidence="2" id="KW-1185">Reference proteome</keyword>
<sequence length="117" mass="12620">SFTMSAHQHLHIVGIHVQFLGVQDTQFSVGGLDVVHVLHGSLQTAQYNCSVGGNTGVSHDGSGIVQVSKFSEIPLGPGVHDKTSEWLLNIILRRNPVNAESWPPAYICALHPSARMD</sequence>
<gene>
    <name evidence="1" type="primary">SRXN1</name>
</gene>
<reference evidence="1" key="2">
    <citation type="submission" date="2025-05" db="UniProtKB">
        <authorList>
            <consortium name="Ensembl"/>
        </authorList>
    </citation>
    <scope>IDENTIFICATION</scope>
</reference>
<proteinExistence type="predicted"/>
<evidence type="ECO:0000313" key="1">
    <source>
        <dbReference type="Ensembl" id="ENSEEEP00000052944.1"/>
    </source>
</evidence>
<protein>
    <submittedName>
        <fullName evidence="1">Uncharacterized protein</fullName>
    </submittedName>
</protein>
<dbReference type="Ensembl" id="ENSEEET00000056444.1">
    <property type="protein sequence ID" value="ENSEEEP00000052944.1"/>
    <property type="gene ID" value="ENSEEEG00000028802.1"/>
</dbReference>
<dbReference type="AlphaFoldDB" id="A0AAY5E8T4"/>
<reference evidence="1 2" key="1">
    <citation type="submission" date="2020-05" db="EMBL/GenBank/DDBJ databases">
        <title>Electrophorus electricus (electric eel) genome, fEleEle1, primary haplotype.</title>
        <authorList>
            <person name="Myers G."/>
            <person name="Meyer A."/>
            <person name="Fedrigo O."/>
            <person name="Formenti G."/>
            <person name="Rhie A."/>
            <person name="Tracey A."/>
            <person name="Sims Y."/>
            <person name="Jarvis E.D."/>
        </authorList>
    </citation>
    <scope>NUCLEOTIDE SEQUENCE [LARGE SCALE GENOMIC DNA]</scope>
</reference>